<feature type="compositionally biased region" description="Polar residues" evidence="2">
    <location>
        <begin position="202"/>
        <end position="220"/>
    </location>
</feature>
<dbReference type="InterPro" id="IPR007946">
    <property type="entry name" value="AAR2"/>
</dbReference>
<evidence type="ECO:0000256" key="2">
    <source>
        <dbReference type="SAM" id="MobiDB-lite"/>
    </source>
</evidence>
<sequence length="411" mass="46413">MLSSCTSANDNPQSDPSVHAQPHCMLLFLGVPEGTELGIDYNVWETGPRFKGLSGVPCGMHFIYYSTGTFRSGFFLNIITDDQIHVWHWCPKTETLVLELDLEQLQRFKHNIHEFLPHMGPYPVTSSNKSTDHLQQERQSGSLRKWLRLSSYISQQLVARTLPDNGYVSAMTSTSYFSDIPLTTSSTNLESVDANKHDTHASDPSSSTSPTKMTDQSLDSSESDHRIHFVPITLKHSFPPGSTGTQVTKYSLDKSYLLETLIKNNYLNDHTLLLGEFQLAFVIFLLGQVYDGFDQWKALVQLVCLSCESIATRPDFFVKFIDLLRIQLEECPQDFFYDALASGSFLHVAIKAIVSTCRDPDVVVPPTVSRCVSELSDFMKTRFNWDVSEHADQDGEYDATMDDEYEPVMVE</sequence>
<proteinExistence type="inferred from homology"/>
<dbReference type="FunCoup" id="F4NV25">
    <property type="interactions" value="411"/>
</dbReference>
<evidence type="ECO:0000313" key="6">
    <source>
        <dbReference type="Proteomes" id="UP000007241"/>
    </source>
</evidence>
<evidence type="ECO:0000256" key="1">
    <source>
        <dbReference type="ARBA" id="ARBA00006281"/>
    </source>
</evidence>
<organism evidence="5 6">
    <name type="scientific">Batrachochytrium dendrobatidis (strain JAM81 / FGSC 10211)</name>
    <name type="common">Frog chytrid fungus</name>
    <dbReference type="NCBI Taxonomy" id="684364"/>
    <lineage>
        <taxon>Eukaryota</taxon>
        <taxon>Fungi</taxon>
        <taxon>Fungi incertae sedis</taxon>
        <taxon>Chytridiomycota</taxon>
        <taxon>Chytridiomycota incertae sedis</taxon>
        <taxon>Chytridiomycetes</taxon>
        <taxon>Rhizophydiales</taxon>
        <taxon>Rhizophydiales incertae sedis</taxon>
        <taxon>Batrachochytrium</taxon>
    </lineage>
</organism>
<comment type="similarity">
    <text evidence="1">Belongs to the AAR2 family.</text>
</comment>
<dbReference type="OMA" id="VWQSGGL"/>
<protein>
    <recommendedName>
        <fullName evidence="7">AAR2 protein</fullName>
    </recommendedName>
</protein>
<dbReference type="CDD" id="cd13777">
    <property type="entry name" value="Aar2_N"/>
    <property type="match status" value="1"/>
</dbReference>
<evidence type="ECO:0000313" key="5">
    <source>
        <dbReference type="EMBL" id="EGF84464.1"/>
    </source>
</evidence>
<dbReference type="PANTHER" id="PTHR12689:SF4">
    <property type="entry name" value="PROTEIN AAR2 HOMOLOG"/>
    <property type="match status" value="1"/>
</dbReference>
<dbReference type="PANTHER" id="PTHR12689">
    <property type="entry name" value="A1 CISTRON SPLICING FACTOR AAR2-RELATED"/>
    <property type="match status" value="1"/>
</dbReference>
<evidence type="ECO:0008006" key="7">
    <source>
        <dbReference type="Google" id="ProtNLM"/>
    </source>
</evidence>
<dbReference type="Gene3D" id="2.60.34.20">
    <property type="match status" value="1"/>
</dbReference>
<accession>F4NV25</accession>
<dbReference type="AlphaFoldDB" id="F4NV25"/>
<dbReference type="GO" id="GO:0000244">
    <property type="term" value="P:spliceosomal tri-snRNP complex assembly"/>
    <property type="evidence" value="ECO:0000318"/>
    <property type="project" value="GO_Central"/>
</dbReference>
<dbReference type="OrthoDB" id="201752at2759"/>
<dbReference type="Pfam" id="PF05282">
    <property type="entry name" value="AAR2"/>
    <property type="match status" value="1"/>
</dbReference>
<dbReference type="RefSeq" id="XP_006676451.1">
    <property type="nucleotide sequence ID" value="XM_006676388.1"/>
</dbReference>
<dbReference type="InterPro" id="IPR038514">
    <property type="entry name" value="AAR2_C_sf"/>
</dbReference>
<dbReference type="EMBL" id="GL882879">
    <property type="protein sequence ID" value="EGF84464.1"/>
    <property type="molecule type" value="Genomic_DNA"/>
</dbReference>
<evidence type="ECO:0000259" key="4">
    <source>
        <dbReference type="Pfam" id="PF20981"/>
    </source>
</evidence>
<dbReference type="InParanoid" id="F4NV25"/>
<dbReference type="Proteomes" id="UP000007241">
    <property type="component" value="Unassembled WGS sequence"/>
</dbReference>
<dbReference type="STRING" id="684364.F4NV25"/>
<feature type="region of interest" description="Disordered" evidence="2">
    <location>
        <begin position="195"/>
        <end position="222"/>
    </location>
</feature>
<dbReference type="InterPro" id="IPR038516">
    <property type="entry name" value="AAR2_N_sf"/>
</dbReference>
<dbReference type="CDD" id="cd13778">
    <property type="entry name" value="Aar2_C"/>
    <property type="match status" value="1"/>
</dbReference>
<gene>
    <name evidence="5" type="ORF">BATDEDRAFT_85171</name>
</gene>
<keyword evidence="6" id="KW-1185">Reference proteome</keyword>
<dbReference type="Gene3D" id="1.25.40.550">
    <property type="entry name" value="Aar2, C-terminal domain-like"/>
    <property type="match status" value="1"/>
</dbReference>
<dbReference type="GeneID" id="18241966"/>
<dbReference type="Pfam" id="PF20981">
    <property type="entry name" value="AAR2_1st"/>
    <property type="match status" value="1"/>
</dbReference>
<dbReference type="InterPro" id="IPR033648">
    <property type="entry name" value="AAR2_C"/>
</dbReference>
<feature type="domain" description="AAR2 C-terminal" evidence="3">
    <location>
        <begin position="229"/>
        <end position="387"/>
    </location>
</feature>
<reference evidence="5 6" key="1">
    <citation type="submission" date="2009-12" db="EMBL/GenBank/DDBJ databases">
        <title>The draft genome of Batrachochytrium dendrobatidis.</title>
        <authorList>
            <consortium name="US DOE Joint Genome Institute (JGI-PGF)"/>
            <person name="Kuo A."/>
            <person name="Salamov A."/>
            <person name="Schmutz J."/>
            <person name="Lucas S."/>
            <person name="Pitluck S."/>
            <person name="Rosenblum E."/>
            <person name="Stajich J."/>
            <person name="Eisen M."/>
            <person name="Grigoriev I.V."/>
        </authorList>
    </citation>
    <scope>NUCLEOTIDE SEQUENCE [LARGE SCALE GENOMIC DNA]</scope>
    <source>
        <strain evidence="6">JAM81 / FGSC 10211</strain>
    </source>
</reference>
<name>F4NV25_BATDJ</name>
<evidence type="ECO:0000259" key="3">
    <source>
        <dbReference type="Pfam" id="PF05282"/>
    </source>
</evidence>
<dbReference type="InterPro" id="IPR033647">
    <property type="entry name" value="Aar2_N"/>
</dbReference>
<dbReference type="HOGENOM" id="CLU_036039_1_0_1"/>
<feature type="domain" description="AAR2 N-terminal" evidence="4">
    <location>
        <begin position="24"/>
        <end position="163"/>
    </location>
</feature>